<dbReference type="InterPro" id="IPR050612">
    <property type="entry name" value="Prok_Mopterin_Oxidored"/>
</dbReference>
<accession>A0ABV6Z5W8</accession>
<keyword evidence="6" id="KW-0408">Iron</keyword>
<evidence type="ECO:0000256" key="4">
    <source>
        <dbReference type="ARBA" id="ARBA00022723"/>
    </source>
</evidence>
<protein>
    <submittedName>
        <fullName evidence="9">Molybdopterin-dependent oxidoreductase</fullName>
    </submittedName>
</protein>
<dbReference type="Pfam" id="PF01568">
    <property type="entry name" value="Molydop_binding"/>
    <property type="match status" value="1"/>
</dbReference>
<proteinExistence type="inferred from homology"/>
<comment type="cofactor">
    <cofactor evidence="1">
        <name>Mo-bis(molybdopterin guanine dinucleotide)</name>
        <dbReference type="ChEBI" id="CHEBI:60539"/>
    </cofactor>
</comment>
<keyword evidence="3" id="KW-0500">Molybdenum</keyword>
<organism evidence="9 10">
    <name type="scientific">candidate division CSSED10-310 bacterium</name>
    <dbReference type="NCBI Taxonomy" id="2855610"/>
    <lineage>
        <taxon>Bacteria</taxon>
        <taxon>Bacteria division CSSED10-310</taxon>
    </lineage>
</organism>
<comment type="similarity">
    <text evidence="2">Belongs to the prokaryotic molybdopterin-containing oxidoreductase family.</text>
</comment>
<dbReference type="InterPro" id="IPR006963">
    <property type="entry name" value="Mopterin_OxRdtase_4Fe-4S_dom"/>
</dbReference>
<feature type="domain" description="4Fe-4S Mo/W bis-MGD-type" evidence="8">
    <location>
        <begin position="3"/>
        <end position="60"/>
    </location>
</feature>
<dbReference type="Proteomes" id="UP001594351">
    <property type="component" value="Unassembled WGS sequence"/>
</dbReference>
<comment type="caution">
    <text evidence="9">The sequence shown here is derived from an EMBL/GenBank/DDBJ whole genome shotgun (WGS) entry which is preliminary data.</text>
</comment>
<evidence type="ECO:0000256" key="2">
    <source>
        <dbReference type="ARBA" id="ARBA00010312"/>
    </source>
</evidence>
<evidence type="ECO:0000313" key="10">
    <source>
        <dbReference type="Proteomes" id="UP001594351"/>
    </source>
</evidence>
<keyword evidence="10" id="KW-1185">Reference proteome</keyword>
<reference evidence="9 10" key="1">
    <citation type="submission" date="2024-09" db="EMBL/GenBank/DDBJ databases">
        <title>Laminarin stimulates single cell rates of sulfate reduction while oxygen inhibits transcriptomic activity in coastal marine sediment.</title>
        <authorList>
            <person name="Lindsay M."/>
            <person name="Orcutt B."/>
            <person name="Emerson D."/>
            <person name="Stepanauskas R."/>
            <person name="D'Angelo T."/>
        </authorList>
    </citation>
    <scope>NUCLEOTIDE SEQUENCE [LARGE SCALE GENOMIC DNA]</scope>
    <source>
        <strain evidence="9">SAG AM-311-K15</strain>
    </source>
</reference>
<dbReference type="Gene3D" id="2.40.40.20">
    <property type="match status" value="1"/>
</dbReference>
<dbReference type="Gene3D" id="3.40.50.740">
    <property type="match status" value="1"/>
</dbReference>
<dbReference type="InterPro" id="IPR006657">
    <property type="entry name" value="MoPterin_dinucl-bd_dom"/>
</dbReference>
<keyword evidence="7" id="KW-0411">Iron-sulfur</keyword>
<dbReference type="SUPFAM" id="SSF53706">
    <property type="entry name" value="Formate dehydrogenase/DMSO reductase, domains 1-3"/>
    <property type="match status" value="1"/>
</dbReference>
<evidence type="ECO:0000256" key="3">
    <source>
        <dbReference type="ARBA" id="ARBA00022505"/>
    </source>
</evidence>
<gene>
    <name evidence="9" type="ORF">ACFL27_26950</name>
</gene>
<dbReference type="Gene3D" id="2.20.25.90">
    <property type="entry name" value="ADC-like domains"/>
    <property type="match status" value="1"/>
</dbReference>
<evidence type="ECO:0000259" key="8">
    <source>
        <dbReference type="PROSITE" id="PS51669"/>
    </source>
</evidence>
<dbReference type="SMART" id="SM00926">
    <property type="entry name" value="Molybdop_Fe4S4"/>
    <property type="match status" value="1"/>
</dbReference>
<sequence>MQQNVKKTYCGRMDHGGCGLIVTAQNNQIVSIKGDPESPRSRGYICFKGLHSAEKLNHPQRLRYPLKRKGPRGSGQWERISWEEALQYIAERFNTLKKTYGPSSVAFCQGAPKGLEHFLLIRLANIFGSPNVVGPQNVCHMPREISAKHTLGFFPVVDYEGGPNCMLLWGSNLTATNEEGVICSTLLRVLKSGTPLIVVDPRKTDLARKAALWLQLTPGSDTYLALSLLYVIVQEHLYDEIFVQEWTSGFDDLRAHIEKFSPEVTQPFTNLEPELVYVAARMYAQSRPAAIQWGNGIEQTTNNFDVCRAILCLMALTNNIDCRGGNIQATPPPVIPLGKFVRSDVIPDKARTMVSAYEGIIPGLMIVPPTLIKKAMITGKPYPIKGAYIQVTNPVIAWADSKNTLKAFHSLDFVVVSEIFMTPSAALADVVLPAATQYEFNDIGHFGLAHGYILARPKIVEPLAECKSDIEIINELGKVLTSPKLWWSDLSDMLNLILKPAGLSYEEFVERGLLCGKKEYQKYLKKGFKTATKKIELKLSTAETMKLPSLPQVQPELLRTSAQYPFLLIGHKSRYFFCSGNREAGPARNKRPVPLAFIHPDTALKVGIKNNEKIVLETPSGSFFHYASITAKINPGIISATHGWWFPEKNQQLSEGLFGSFDANINAATSSDTINTSFGTPNLRNIPCLIKGTGELFMPQK</sequence>
<dbReference type="InterPro" id="IPR006656">
    <property type="entry name" value="Mopterin_OxRdtase"/>
</dbReference>
<dbReference type="InterPro" id="IPR006655">
    <property type="entry name" value="Mopterin_OxRdtase_prok_CS"/>
</dbReference>
<dbReference type="PROSITE" id="PS51669">
    <property type="entry name" value="4FE4S_MOW_BIS_MGD"/>
    <property type="match status" value="1"/>
</dbReference>
<dbReference type="PANTHER" id="PTHR43742:SF6">
    <property type="entry name" value="OXIDOREDUCTASE YYAE-RELATED"/>
    <property type="match status" value="1"/>
</dbReference>
<dbReference type="EMBL" id="JBHPBY010000620">
    <property type="protein sequence ID" value="MFC1853839.1"/>
    <property type="molecule type" value="Genomic_DNA"/>
</dbReference>
<dbReference type="SUPFAM" id="SSF50692">
    <property type="entry name" value="ADC-like"/>
    <property type="match status" value="1"/>
</dbReference>
<name>A0ABV6Z5W8_UNCC1</name>
<evidence type="ECO:0000256" key="7">
    <source>
        <dbReference type="ARBA" id="ARBA00023014"/>
    </source>
</evidence>
<dbReference type="Pfam" id="PF04879">
    <property type="entry name" value="Molybdop_Fe4S4"/>
    <property type="match status" value="1"/>
</dbReference>
<dbReference type="PROSITE" id="PS00490">
    <property type="entry name" value="MOLYBDOPTERIN_PROK_2"/>
    <property type="match status" value="1"/>
</dbReference>
<keyword evidence="5" id="KW-0560">Oxidoreductase</keyword>
<dbReference type="PANTHER" id="PTHR43742">
    <property type="entry name" value="TRIMETHYLAMINE-N-OXIDE REDUCTASE"/>
    <property type="match status" value="1"/>
</dbReference>
<keyword evidence="4" id="KW-0479">Metal-binding</keyword>
<evidence type="ECO:0000256" key="5">
    <source>
        <dbReference type="ARBA" id="ARBA00023002"/>
    </source>
</evidence>
<dbReference type="Gene3D" id="3.40.228.10">
    <property type="entry name" value="Dimethylsulfoxide Reductase, domain 2"/>
    <property type="match status" value="1"/>
</dbReference>
<evidence type="ECO:0000256" key="1">
    <source>
        <dbReference type="ARBA" id="ARBA00001942"/>
    </source>
</evidence>
<evidence type="ECO:0000256" key="6">
    <source>
        <dbReference type="ARBA" id="ARBA00023004"/>
    </source>
</evidence>
<dbReference type="Pfam" id="PF00384">
    <property type="entry name" value="Molybdopterin"/>
    <property type="match status" value="1"/>
</dbReference>
<evidence type="ECO:0000313" key="9">
    <source>
        <dbReference type="EMBL" id="MFC1853839.1"/>
    </source>
</evidence>
<dbReference type="InterPro" id="IPR009010">
    <property type="entry name" value="Asp_de-COase-like_dom_sf"/>
</dbReference>